<feature type="transmembrane region" description="Helical" evidence="1">
    <location>
        <begin position="67"/>
        <end position="88"/>
    </location>
</feature>
<organism evidence="3 4">
    <name type="scientific">Lucilia cuprina</name>
    <name type="common">Green bottle fly</name>
    <name type="synonym">Australian sheep blowfly</name>
    <dbReference type="NCBI Taxonomy" id="7375"/>
    <lineage>
        <taxon>Eukaryota</taxon>
        <taxon>Metazoa</taxon>
        <taxon>Ecdysozoa</taxon>
        <taxon>Arthropoda</taxon>
        <taxon>Hexapoda</taxon>
        <taxon>Insecta</taxon>
        <taxon>Pterygota</taxon>
        <taxon>Neoptera</taxon>
        <taxon>Endopterygota</taxon>
        <taxon>Diptera</taxon>
        <taxon>Brachycera</taxon>
        <taxon>Muscomorpha</taxon>
        <taxon>Oestroidea</taxon>
        <taxon>Calliphoridae</taxon>
        <taxon>Luciliinae</taxon>
        <taxon>Lucilia</taxon>
    </lineage>
</organism>
<keyword evidence="1" id="KW-0812">Transmembrane</keyword>
<keyword evidence="1" id="KW-0472">Membrane</keyword>
<dbReference type="EMBL" id="JRES01000131">
    <property type="protein sequence ID" value="KNC33906.1"/>
    <property type="molecule type" value="Genomic_DNA"/>
</dbReference>
<keyword evidence="1" id="KW-1133">Transmembrane helix</keyword>
<dbReference type="PANTHER" id="PTHR35685:SF2">
    <property type="entry name" value="825-OAK-RELATED"/>
    <property type="match status" value="1"/>
</dbReference>
<dbReference type="AlphaFoldDB" id="A0A0L0CNS2"/>
<dbReference type="Proteomes" id="UP000037069">
    <property type="component" value="Unassembled WGS sequence"/>
</dbReference>
<reference evidence="3 4" key="1">
    <citation type="journal article" date="2015" name="Nat. Commun.">
        <title>Lucilia cuprina genome unlocks parasitic fly biology to underpin future interventions.</title>
        <authorList>
            <person name="Anstead C.A."/>
            <person name="Korhonen P.K."/>
            <person name="Young N.D."/>
            <person name="Hall R.S."/>
            <person name="Jex A.R."/>
            <person name="Murali S.C."/>
            <person name="Hughes D.S."/>
            <person name="Lee S.F."/>
            <person name="Perry T."/>
            <person name="Stroehlein A.J."/>
            <person name="Ansell B.R."/>
            <person name="Breugelmans B."/>
            <person name="Hofmann A."/>
            <person name="Qu J."/>
            <person name="Dugan S."/>
            <person name="Lee S.L."/>
            <person name="Chao H."/>
            <person name="Dinh H."/>
            <person name="Han Y."/>
            <person name="Doddapaneni H.V."/>
            <person name="Worley K.C."/>
            <person name="Muzny D.M."/>
            <person name="Ioannidis P."/>
            <person name="Waterhouse R.M."/>
            <person name="Zdobnov E.M."/>
            <person name="James P.J."/>
            <person name="Bagnall N.H."/>
            <person name="Kotze A.C."/>
            <person name="Gibbs R.A."/>
            <person name="Richards S."/>
            <person name="Batterham P."/>
            <person name="Gasser R.B."/>
        </authorList>
    </citation>
    <scope>NUCLEOTIDE SEQUENCE [LARGE SCALE GENOMIC DNA]</scope>
    <source>
        <strain evidence="3 4">LS</strain>
        <tissue evidence="3">Full body</tissue>
    </source>
</reference>
<evidence type="ECO:0000313" key="3">
    <source>
        <dbReference type="EMBL" id="KNC33906.1"/>
    </source>
</evidence>
<keyword evidence="4" id="KW-1185">Reference proteome</keyword>
<proteinExistence type="predicted"/>
<sequence>MFKFIAVCFFALLAVAVAKPGLVAPLAYSAPLTYAAAPAVVGHASYVAPYASTYNAHHIAHSAAFPAAYAAAPVIAVCFFALLAVAAAKPGLVAPLAYSAPLTYAVAPAVVGHASYVAPYASTYNAHHVAHSAAFPAAYAAAPVVAANYAAAPVVSAAYAAPLATPFAAPVLLKK</sequence>
<gene>
    <name evidence="3" type="ORF">FF38_07505</name>
</gene>
<evidence type="ECO:0000256" key="1">
    <source>
        <dbReference type="SAM" id="Phobius"/>
    </source>
</evidence>
<keyword evidence="2" id="KW-0732">Signal</keyword>
<name>A0A0L0CNS2_LUCCU</name>
<accession>A0A0L0CNS2</accession>
<dbReference type="OrthoDB" id="6778725at2759"/>
<evidence type="ECO:0000256" key="2">
    <source>
        <dbReference type="SAM" id="SignalP"/>
    </source>
</evidence>
<dbReference type="InterPro" id="IPR054721">
    <property type="entry name" value="GEO12453p1-like"/>
</dbReference>
<protein>
    <recommendedName>
        <fullName evidence="5">Cuticle protein 16.5</fullName>
    </recommendedName>
</protein>
<dbReference type="PANTHER" id="PTHR35685">
    <property type="entry name" value="825-OAK-RELATED-RELATED"/>
    <property type="match status" value="1"/>
</dbReference>
<dbReference type="Pfam" id="PF22861">
    <property type="entry name" value="GEO12453p1-like"/>
    <property type="match status" value="2"/>
</dbReference>
<feature type="signal peptide" evidence="2">
    <location>
        <begin position="1"/>
        <end position="18"/>
    </location>
</feature>
<feature type="chain" id="PRO_5005536697" description="Cuticle protein 16.5" evidence="2">
    <location>
        <begin position="19"/>
        <end position="175"/>
    </location>
</feature>
<comment type="caution">
    <text evidence="3">The sequence shown here is derived from an EMBL/GenBank/DDBJ whole genome shotgun (WGS) entry which is preliminary data.</text>
</comment>
<evidence type="ECO:0000313" key="4">
    <source>
        <dbReference type="Proteomes" id="UP000037069"/>
    </source>
</evidence>
<evidence type="ECO:0008006" key="5">
    <source>
        <dbReference type="Google" id="ProtNLM"/>
    </source>
</evidence>